<evidence type="ECO:0000313" key="3">
    <source>
        <dbReference type="Proteomes" id="UP000203589"/>
    </source>
</evidence>
<keyword evidence="3" id="KW-1185">Reference proteome</keyword>
<sequence>MKTQAKFGATLIALIAALSASSVSAQDLTGRGSVAKDLNEDLMDAIEDDAERDLDRFGNEGRPQGFTGSFALRGIASSGNTDSLDVGVGTDMSYVWGLNGIQLQLNYAYGEDDDVKTEESLFYDLEYTRDFNPAFFGFAKVQGTVDEFSDYETDTFASLGFGYRIFNDEMRQWSVQAGPGYRFSELSDITRGDISEEALGFSSDYAHKLTDTLFLTNDTDVIWSKSDTVVYNDLALNVSVTNNMALRTSVLTEHHSKVSRGVNHFDNTYGVSLVYTFN</sequence>
<gene>
    <name evidence="2" type="ORF">ANTHELSMS3_03899</name>
</gene>
<name>A0A222E8I3_9RHOB</name>
<protein>
    <submittedName>
        <fullName evidence="2">Salt-stress induced outer membrane protein</fullName>
    </submittedName>
</protein>
<evidence type="ECO:0000313" key="2">
    <source>
        <dbReference type="EMBL" id="ASP22515.1"/>
    </source>
</evidence>
<organism evidence="2 3">
    <name type="scientific">Antarctobacter heliothermus</name>
    <dbReference type="NCBI Taxonomy" id="74033"/>
    <lineage>
        <taxon>Bacteria</taxon>
        <taxon>Pseudomonadati</taxon>
        <taxon>Pseudomonadota</taxon>
        <taxon>Alphaproteobacteria</taxon>
        <taxon>Rhodobacterales</taxon>
        <taxon>Roseobacteraceae</taxon>
        <taxon>Antarctobacter</taxon>
    </lineage>
</organism>
<dbReference type="EMBL" id="CP022540">
    <property type="protein sequence ID" value="ASP22515.1"/>
    <property type="molecule type" value="Genomic_DNA"/>
</dbReference>
<feature type="signal peptide" evidence="1">
    <location>
        <begin position="1"/>
        <end position="25"/>
    </location>
</feature>
<feature type="chain" id="PRO_5012985232" evidence="1">
    <location>
        <begin position="26"/>
        <end position="278"/>
    </location>
</feature>
<dbReference type="Proteomes" id="UP000203589">
    <property type="component" value="Chromosome"/>
</dbReference>
<proteinExistence type="predicted"/>
<reference evidence="2 3" key="1">
    <citation type="submission" date="2017-07" db="EMBL/GenBank/DDBJ databases">
        <title>Genome Sequence of Antarctobacter heliothermus Strain SMS3 Isolated from a culture of the Diatom Skeletonema marinoi.</title>
        <authorList>
            <person name="Topel M."/>
            <person name="Pinder M.I.M."/>
            <person name="Johansson O.N."/>
            <person name="Kourtchenko O."/>
            <person name="Godhe A."/>
            <person name="Clarke A.K."/>
        </authorList>
    </citation>
    <scope>NUCLEOTIDE SEQUENCE [LARGE SCALE GENOMIC DNA]</scope>
    <source>
        <strain evidence="2 3">SMS3</strain>
    </source>
</reference>
<dbReference type="InterPro" id="IPR007433">
    <property type="entry name" value="DUF481"/>
</dbReference>
<evidence type="ECO:0000256" key="1">
    <source>
        <dbReference type="SAM" id="SignalP"/>
    </source>
</evidence>
<accession>A0A222E8I3</accession>
<keyword evidence="1" id="KW-0732">Signal</keyword>
<dbReference type="Pfam" id="PF04338">
    <property type="entry name" value="DUF481"/>
    <property type="match status" value="1"/>
</dbReference>
<dbReference type="AlphaFoldDB" id="A0A222E8I3"/>
<dbReference type="RefSeq" id="WP_094036276.1">
    <property type="nucleotide sequence ID" value="NZ_CP022540.1"/>
</dbReference>
<dbReference type="KEGG" id="aht:ANTHELSMS3_03899"/>
<dbReference type="OrthoDB" id="7631035at2"/>